<name>A4J0W5_DESRM</name>
<comment type="subcellular location">
    <subcellularLocation>
        <location evidence="2">Cell membrane</location>
        <topology evidence="2">Multi-pass membrane protein</topology>
    </subcellularLocation>
</comment>
<sequence>MAALMAAIMVVVTLITRVPFVLALVPFSLQPLIAILAGVLLGARTGALSMIVYLLLGLIGLPVFATEPFGGPAYVLKPTFGFLLGQVIAAYVAGKILEGHKDKKLIYYLMASVAGMAVIYVVGLPYIYVTLNFYLGKTVSLMGVLKIGFLPFVLWDLLKAVIVAVLARAIHQRLPNSSTKPNQKLPS</sequence>
<dbReference type="GO" id="GO:0005886">
    <property type="term" value="C:plasma membrane"/>
    <property type="evidence" value="ECO:0007669"/>
    <property type="project" value="UniProtKB-SubCell"/>
</dbReference>
<dbReference type="eggNOG" id="COG1268">
    <property type="taxonomic scope" value="Bacteria"/>
</dbReference>
<keyword evidence="2" id="KW-1003">Cell membrane</keyword>
<dbReference type="Gene3D" id="1.10.1760.20">
    <property type="match status" value="1"/>
</dbReference>
<dbReference type="STRING" id="349161.Dred_0169"/>
<dbReference type="HOGENOM" id="CLU_077931_3_1_9"/>
<dbReference type="PIRSF" id="PIRSF016661">
    <property type="entry name" value="BioY"/>
    <property type="match status" value="1"/>
</dbReference>
<evidence type="ECO:0000313" key="5">
    <source>
        <dbReference type="Proteomes" id="UP000001556"/>
    </source>
</evidence>
<feature type="transmembrane region" description="Helical" evidence="3">
    <location>
        <begin position="149"/>
        <end position="170"/>
    </location>
</feature>
<dbReference type="KEGG" id="drm:Dred_0169"/>
<proteinExistence type="inferred from homology"/>
<keyword evidence="3" id="KW-0812">Transmembrane</keyword>
<evidence type="ECO:0000256" key="1">
    <source>
        <dbReference type="ARBA" id="ARBA00010692"/>
    </source>
</evidence>
<dbReference type="PANTHER" id="PTHR34295">
    <property type="entry name" value="BIOTIN TRANSPORTER BIOY"/>
    <property type="match status" value="1"/>
</dbReference>
<dbReference type="InterPro" id="IPR003784">
    <property type="entry name" value="BioY"/>
</dbReference>
<keyword evidence="3" id="KW-1133">Transmembrane helix</keyword>
<dbReference type="Pfam" id="PF02632">
    <property type="entry name" value="BioY"/>
    <property type="match status" value="1"/>
</dbReference>
<dbReference type="GO" id="GO:0015225">
    <property type="term" value="F:biotin transmembrane transporter activity"/>
    <property type="evidence" value="ECO:0007669"/>
    <property type="project" value="UniProtKB-UniRule"/>
</dbReference>
<dbReference type="Proteomes" id="UP000001556">
    <property type="component" value="Chromosome"/>
</dbReference>
<gene>
    <name evidence="4" type="ordered locus">Dred_0169</name>
</gene>
<keyword evidence="5" id="KW-1185">Reference proteome</keyword>
<keyword evidence="2 3" id="KW-0472">Membrane</keyword>
<evidence type="ECO:0000313" key="4">
    <source>
        <dbReference type="EMBL" id="ABO48718.1"/>
    </source>
</evidence>
<feature type="transmembrane region" description="Helical" evidence="3">
    <location>
        <begin position="73"/>
        <end position="93"/>
    </location>
</feature>
<keyword evidence="2" id="KW-0813">Transport</keyword>
<comment type="similarity">
    <text evidence="1 2">Belongs to the BioY family.</text>
</comment>
<dbReference type="AlphaFoldDB" id="A4J0W5"/>
<organism evidence="4 5">
    <name type="scientific">Desulforamulus reducens (strain ATCC BAA-1160 / DSM 100696 / MI-1)</name>
    <name type="common">Desulfotomaculum reducens</name>
    <dbReference type="NCBI Taxonomy" id="349161"/>
    <lineage>
        <taxon>Bacteria</taxon>
        <taxon>Bacillati</taxon>
        <taxon>Bacillota</taxon>
        <taxon>Clostridia</taxon>
        <taxon>Eubacteriales</taxon>
        <taxon>Peptococcaceae</taxon>
        <taxon>Desulforamulus</taxon>
    </lineage>
</organism>
<accession>A4J0W5</accession>
<evidence type="ECO:0000256" key="2">
    <source>
        <dbReference type="PIRNR" id="PIRNR016661"/>
    </source>
</evidence>
<dbReference type="PANTHER" id="PTHR34295:SF1">
    <property type="entry name" value="BIOTIN TRANSPORTER BIOY"/>
    <property type="match status" value="1"/>
</dbReference>
<reference evidence="4 5" key="1">
    <citation type="submission" date="2007-03" db="EMBL/GenBank/DDBJ databases">
        <title>Complete sequence of Desulfotomaculum reducens MI-1.</title>
        <authorList>
            <consortium name="US DOE Joint Genome Institute"/>
            <person name="Copeland A."/>
            <person name="Lucas S."/>
            <person name="Lapidus A."/>
            <person name="Barry K."/>
            <person name="Detter J.C."/>
            <person name="Glavina del Rio T."/>
            <person name="Hammon N."/>
            <person name="Israni S."/>
            <person name="Dalin E."/>
            <person name="Tice H."/>
            <person name="Pitluck S."/>
            <person name="Sims D."/>
            <person name="Brettin T."/>
            <person name="Bruce D."/>
            <person name="Han C."/>
            <person name="Tapia R."/>
            <person name="Schmutz J."/>
            <person name="Larimer F."/>
            <person name="Land M."/>
            <person name="Hauser L."/>
            <person name="Kyrpides N."/>
            <person name="Kim E."/>
            <person name="Tebo B.M."/>
            <person name="Richardson P."/>
        </authorList>
    </citation>
    <scope>NUCLEOTIDE SEQUENCE [LARGE SCALE GENOMIC DNA]</scope>
    <source>
        <strain evidence="4 5">MI-1</strain>
    </source>
</reference>
<protein>
    <recommendedName>
        <fullName evidence="2">Biotin transporter</fullName>
    </recommendedName>
</protein>
<evidence type="ECO:0000256" key="3">
    <source>
        <dbReference type="SAM" id="Phobius"/>
    </source>
</evidence>
<feature type="transmembrane region" description="Helical" evidence="3">
    <location>
        <begin position="6"/>
        <end position="25"/>
    </location>
</feature>
<feature type="transmembrane region" description="Helical" evidence="3">
    <location>
        <begin position="105"/>
        <end position="129"/>
    </location>
</feature>
<dbReference type="EMBL" id="CP000612">
    <property type="protein sequence ID" value="ABO48718.1"/>
    <property type="molecule type" value="Genomic_DNA"/>
</dbReference>
<feature type="transmembrane region" description="Helical" evidence="3">
    <location>
        <begin position="32"/>
        <end position="61"/>
    </location>
</feature>